<dbReference type="PANTHER" id="PTHR43372:SF1">
    <property type="entry name" value="LD38433P"/>
    <property type="match status" value="1"/>
</dbReference>
<feature type="transmembrane region" description="Helical" evidence="3">
    <location>
        <begin position="37"/>
        <end position="58"/>
    </location>
</feature>
<evidence type="ECO:0000256" key="2">
    <source>
        <dbReference type="PIRSR" id="PIRSR001221-1"/>
    </source>
</evidence>
<evidence type="ECO:0000313" key="6">
    <source>
        <dbReference type="EMBL" id="SSX25411.1"/>
    </source>
</evidence>
<keyword evidence="3" id="KW-0472">Membrane</keyword>
<comment type="similarity">
    <text evidence="1">Belongs to the amidase family.</text>
</comment>
<sequence length="547" mass="61455">MSQSSRRQKKEQYKRLEKDSNLKSTFKTIGYFIFKNFILLLWIVIDYVLEAFLGWYLGEKKSCPPLKKDFFVANSAVEIAEMIRNKKITAYEVVKAYINRITEVNPVLNAVIDGPFLEALEEAQLIDKRIQNGEVTEEEFSKKPFLGVPFTTKDSTAVKGKIYSFCILARKNVRATEDAECVKLMKEAGAIIIATTSIPEVNKWQETRNNIIGNTNNPFDTRRTAGGSSGGEAALIAAGASAFGIGTDIGGSIRMPTFYCGLFGHKGTVKIVNTRGVTERTGKEEHTMVVAGPITRYAKDLLPLFKVLAGPKNCTALKLNSSVDLTKLKYYYIDESGDIKCTPVSGEMKSAMKKVVTHFQQLTKQPVEKVTLPGTEQTSKMWRYWMTQEPAIFNTLLGNGKRLNPYIELLKKLTGQSEYTWGAIYSLIDELLPQENEKKMREVTKICEEAFENLLGDDGILFYPSYTRTAPFHYAPLIQIYNFSYWALFNVLKNPATQVPLGVDCNGMPLGIQIVATKNRDLHCMKVAEEIERAFGGFVPPFTVERN</sequence>
<name>A0A336KKN6_CULSO</name>
<gene>
    <name evidence="5" type="primary">CSON012329</name>
</gene>
<evidence type="ECO:0000259" key="4">
    <source>
        <dbReference type="Pfam" id="PF01425"/>
    </source>
</evidence>
<evidence type="ECO:0000256" key="3">
    <source>
        <dbReference type="SAM" id="Phobius"/>
    </source>
</evidence>
<feature type="active site" description="Charge relay system" evidence="2">
    <location>
        <position position="153"/>
    </location>
</feature>
<dbReference type="Gene3D" id="3.90.1300.10">
    <property type="entry name" value="Amidase signature (AS) domain"/>
    <property type="match status" value="1"/>
</dbReference>
<organism evidence="5">
    <name type="scientific">Culicoides sonorensis</name>
    <name type="common">Biting midge</name>
    <dbReference type="NCBI Taxonomy" id="179676"/>
    <lineage>
        <taxon>Eukaryota</taxon>
        <taxon>Metazoa</taxon>
        <taxon>Ecdysozoa</taxon>
        <taxon>Arthropoda</taxon>
        <taxon>Hexapoda</taxon>
        <taxon>Insecta</taxon>
        <taxon>Pterygota</taxon>
        <taxon>Neoptera</taxon>
        <taxon>Endopterygota</taxon>
        <taxon>Diptera</taxon>
        <taxon>Nematocera</taxon>
        <taxon>Chironomoidea</taxon>
        <taxon>Ceratopogonidae</taxon>
        <taxon>Ceratopogoninae</taxon>
        <taxon>Culicoides</taxon>
        <taxon>Monoculicoides</taxon>
    </lineage>
</organism>
<feature type="domain" description="Amidase" evidence="4">
    <location>
        <begin position="92"/>
        <end position="523"/>
    </location>
</feature>
<dbReference type="OMA" id="RIPAFNC"/>
<evidence type="ECO:0000256" key="1">
    <source>
        <dbReference type="ARBA" id="ARBA00009199"/>
    </source>
</evidence>
<dbReference type="InterPro" id="IPR052739">
    <property type="entry name" value="FAAH2"/>
</dbReference>
<protein>
    <submittedName>
        <fullName evidence="5">CSON012329 protein</fullName>
    </submittedName>
</protein>
<evidence type="ECO:0000313" key="5">
    <source>
        <dbReference type="EMBL" id="SSX05049.1"/>
    </source>
</evidence>
<dbReference type="GO" id="GO:0012505">
    <property type="term" value="C:endomembrane system"/>
    <property type="evidence" value="ECO:0007669"/>
    <property type="project" value="TreeGrafter"/>
</dbReference>
<proteinExistence type="inferred from homology"/>
<accession>A0A336KKN6</accession>
<keyword evidence="3" id="KW-1133">Transmembrane helix</keyword>
<dbReference type="EMBL" id="UFQT01000574">
    <property type="protein sequence ID" value="SSX25411.1"/>
    <property type="molecule type" value="Genomic_DNA"/>
</dbReference>
<dbReference type="PANTHER" id="PTHR43372">
    <property type="entry name" value="FATTY-ACID AMIDE HYDROLASE"/>
    <property type="match status" value="1"/>
</dbReference>
<dbReference type="AlphaFoldDB" id="A0A336KKN6"/>
<dbReference type="SUPFAM" id="SSF75304">
    <property type="entry name" value="Amidase signature (AS) enzymes"/>
    <property type="match status" value="1"/>
</dbReference>
<dbReference type="EMBL" id="UFQS01000574">
    <property type="protein sequence ID" value="SSX05049.1"/>
    <property type="molecule type" value="Genomic_DNA"/>
</dbReference>
<dbReference type="InterPro" id="IPR036928">
    <property type="entry name" value="AS_sf"/>
</dbReference>
<reference evidence="5" key="1">
    <citation type="submission" date="2018-04" db="EMBL/GenBank/DDBJ databases">
        <authorList>
            <person name="Go L.Y."/>
            <person name="Mitchell J.A."/>
        </authorList>
    </citation>
    <scope>NUCLEOTIDE SEQUENCE</scope>
    <source>
        <tissue evidence="5">Whole organism</tissue>
    </source>
</reference>
<dbReference type="PROSITE" id="PS00571">
    <property type="entry name" value="AMIDASES"/>
    <property type="match status" value="1"/>
</dbReference>
<dbReference type="InterPro" id="IPR023631">
    <property type="entry name" value="Amidase_dom"/>
</dbReference>
<dbReference type="PIRSF" id="PIRSF001221">
    <property type="entry name" value="Amidase_fungi"/>
    <property type="match status" value="1"/>
</dbReference>
<feature type="active site" description="Charge relay system" evidence="2">
    <location>
        <position position="228"/>
    </location>
</feature>
<dbReference type="Pfam" id="PF01425">
    <property type="entry name" value="Amidase"/>
    <property type="match status" value="1"/>
</dbReference>
<keyword evidence="3" id="KW-0812">Transmembrane</keyword>
<dbReference type="VEuPathDB" id="VectorBase:CSON012329"/>
<feature type="active site" description="Acyl-ester intermediate" evidence="2">
    <location>
        <position position="252"/>
    </location>
</feature>
<dbReference type="InterPro" id="IPR020556">
    <property type="entry name" value="Amidase_CS"/>
</dbReference>
<reference evidence="6" key="2">
    <citation type="submission" date="2018-07" db="EMBL/GenBank/DDBJ databases">
        <authorList>
            <person name="Quirk P.G."/>
            <person name="Krulwich T.A."/>
        </authorList>
    </citation>
    <scope>NUCLEOTIDE SEQUENCE</scope>
</reference>